<dbReference type="SMART" id="SM00225">
    <property type="entry name" value="BTB"/>
    <property type="match status" value="1"/>
</dbReference>
<evidence type="ECO:0000256" key="1">
    <source>
        <dbReference type="SAM" id="MobiDB-lite"/>
    </source>
</evidence>
<dbReference type="SUPFAM" id="SSF54695">
    <property type="entry name" value="POZ domain"/>
    <property type="match status" value="1"/>
</dbReference>
<dbReference type="Proteomes" id="UP000191408">
    <property type="component" value="Unassembled WGS sequence"/>
</dbReference>
<comment type="caution">
    <text evidence="3">The sequence shown here is derived from an EMBL/GenBank/DDBJ whole genome shotgun (WGS) entry which is preliminary data.</text>
</comment>
<dbReference type="InterPro" id="IPR000210">
    <property type="entry name" value="BTB/POZ_dom"/>
</dbReference>
<feature type="compositionally biased region" description="Polar residues" evidence="1">
    <location>
        <begin position="12"/>
        <end position="21"/>
    </location>
</feature>
<dbReference type="EMBL" id="MDYM01000007">
    <property type="protein sequence ID" value="OQD64383.1"/>
    <property type="molecule type" value="Genomic_DNA"/>
</dbReference>
<dbReference type="PROSITE" id="PS50097">
    <property type="entry name" value="BTB"/>
    <property type="match status" value="1"/>
</dbReference>
<dbReference type="Gene3D" id="3.30.710.10">
    <property type="entry name" value="Potassium Channel Kv1.1, Chain A"/>
    <property type="match status" value="1"/>
</dbReference>
<evidence type="ECO:0000313" key="4">
    <source>
        <dbReference type="Proteomes" id="UP000191408"/>
    </source>
</evidence>
<keyword evidence="4" id="KW-1185">Reference proteome</keyword>
<dbReference type="Pfam" id="PF00651">
    <property type="entry name" value="BTB"/>
    <property type="match status" value="1"/>
</dbReference>
<name>A0A1V6NI53_PENPO</name>
<feature type="domain" description="BTB" evidence="2">
    <location>
        <begin position="29"/>
        <end position="102"/>
    </location>
</feature>
<evidence type="ECO:0000259" key="2">
    <source>
        <dbReference type="PROSITE" id="PS50097"/>
    </source>
</evidence>
<organism evidence="3 4">
    <name type="scientific">Penicillium polonicum</name>
    <dbReference type="NCBI Taxonomy" id="60169"/>
    <lineage>
        <taxon>Eukaryota</taxon>
        <taxon>Fungi</taxon>
        <taxon>Dikarya</taxon>
        <taxon>Ascomycota</taxon>
        <taxon>Pezizomycotina</taxon>
        <taxon>Eurotiomycetes</taxon>
        <taxon>Eurotiomycetidae</taxon>
        <taxon>Eurotiales</taxon>
        <taxon>Aspergillaceae</taxon>
        <taxon>Penicillium</taxon>
    </lineage>
</organism>
<protein>
    <recommendedName>
        <fullName evidence="2">BTB domain-containing protein</fullName>
    </recommendedName>
</protein>
<gene>
    <name evidence="3" type="ORF">PENPOL_c007G04289</name>
</gene>
<feature type="region of interest" description="Disordered" evidence="1">
    <location>
        <begin position="1"/>
        <end position="21"/>
    </location>
</feature>
<evidence type="ECO:0000313" key="3">
    <source>
        <dbReference type="EMBL" id="OQD64383.1"/>
    </source>
</evidence>
<accession>A0A1V6NI53</accession>
<reference evidence="4" key="1">
    <citation type="journal article" date="2017" name="Nat. Microbiol.">
        <title>Global analysis of biosynthetic gene clusters reveals vast potential of secondary metabolite production in Penicillium species.</title>
        <authorList>
            <person name="Nielsen J.C."/>
            <person name="Grijseels S."/>
            <person name="Prigent S."/>
            <person name="Ji B."/>
            <person name="Dainat J."/>
            <person name="Nielsen K.F."/>
            <person name="Frisvad J.C."/>
            <person name="Workman M."/>
            <person name="Nielsen J."/>
        </authorList>
    </citation>
    <scope>NUCLEOTIDE SEQUENCE [LARGE SCALE GENOMIC DNA]</scope>
    <source>
        <strain evidence="4">IBT 4502</strain>
    </source>
</reference>
<dbReference type="AlphaFoldDB" id="A0A1V6NI53"/>
<proteinExistence type="predicted"/>
<sequence length="244" mass="28134">MSETSEEMETSQPSNEHFITSTLPLTHGPLVKIRIEPSNREYTVSKNLLCSESPFFSAMFQDSFRESEEHTATLQEIPGVLSIQSFEALLQWIYHRTVRFDETFEELCIEAAVVLAKLAETYGITRIEAPIAQYIKDIYATSGHLNGKPCRHILPDDEDKVLGTDLREGHPVRRVMAQAFVLWYLHMPEYEREPDDLAVQEFPKFGADLLFELREMLDTLSPSYRSTVKDPITGRKRYLKKDDE</sequence>
<dbReference type="CDD" id="cd18186">
    <property type="entry name" value="BTB_POZ_ZBTB_KLHL-like"/>
    <property type="match status" value="1"/>
</dbReference>
<dbReference type="InterPro" id="IPR011333">
    <property type="entry name" value="SKP1/BTB/POZ_sf"/>
</dbReference>
<dbReference type="STRING" id="60169.A0A1V6NI53"/>